<dbReference type="SUPFAM" id="SSF57863">
    <property type="entry name" value="ArfGap/RecO-like zinc finger"/>
    <property type="match status" value="1"/>
</dbReference>
<keyword evidence="2" id="KW-0233">DNA recombination</keyword>
<evidence type="ECO:0000256" key="3">
    <source>
        <dbReference type="ARBA" id="ARBA00023204"/>
    </source>
</evidence>
<feature type="domain" description="DNA replication/recombination mediator RecO N-terminal" evidence="4">
    <location>
        <begin position="6"/>
        <end position="62"/>
    </location>
</feature>
<dbReference type="EMBL" id="MHLD01000006">
    <property type="protein sequence ID" value="OGZ02813.1"/>
    <property type="molecule type" value="Genomic_DNA"/>
</dbReference>
<evidence type="ECO:0000313" key="5">
    <source>
        <dbReference type="EMBL" id="OGZ02813.1"/>
    </source>
</evidence>
<dbReference type="NCBIfam" id="TIGR00613">
    <property type="entry name" value="reco"/>
    <property type="match status" value="1"/>
</dbReference>
<keyword evidence="3" id="KW-0234">DNA repair</keyword>
<protein>
    <submittedName>
        <fullName evidence="5">DNA repair protein RecO</fullName>
    </submittedName>
</protein>
<organism evidence="5 6">
    <name type="scientific">Candidatus Liptonbacteria bacterium RIFCSPLOWO2_12_FULL_60_15</name>
    <dbReference type="NCBI Taxonomy" id="1798653"/>
    <lineage>
        <taxon>Bacteria</taxon>
        <taxon>Candidatus Liptoniibacteriota</taxon>
    </lineage>
</organism>
<name>A0A1G2CN58_9BACT</name>
<dbReference type="Proteomes" id="UP000179281">
    <property type="component" value="Unassembled WGS sequence"/>
</dbReference>
<dbReference type="InterPro" id="IPR022572">
    <property type="entry name" value="DNA_rep/recomb_RecO_N"/>
</dbReference>
<keyword evidence="1" id="KW-0227">DNA damage</keyword>
<evidence type="ECO:0000256" key="2">
    <source>
        <dbReference type="ARBA" id="ARBA00023172"/>
    </source>
</evidence>
<evidence type="ECO:0000313" key="6">
    <source>
        <dbReference type="Proteomes" id="UP000179281"/>
    </source>
</evidence>
<dbReference type="GO" id="GO:0043590">
    <property type="term" value="C:bacterial nucleoid"/>
    <property type="evidence" value="ECO:0007669"/>
    <property type="project" value="TreeGrafter"/>
</dbReference>
<dbReference type="SUPFAM" id="SSF50249">
    <property type="entry name" value="Nucleic acid-binding proteins"/>
    <property type="match status" value="1"/>
</dbReference>
<sequence length="182" mass="19968">MIESFIEAIVLDRREAGEYDTLVDLYTRERGKITARAKSARKITSKLSPYLEPLNLIQARVLEGGENPAGRASFQIVDALGAERFPLTPQNLRLAALVNQLTFELDPDQRLFHVLRESFAGREGAAGRYQGVLAVLGYDPTHAECRTCGKAPELFSPADMAFYCASCASPLLTLAFQSGEGE</sequence>
<dbReference type="Pfam" id="PF11967">
    <property type="entry name" value="RecO_N"/>
    <property type="match status" value="1"/>
</dbReference>
<feature type="non-terminal residue" evidence="5">
    <location>
        <position position="182"/>
    </location>
</feature>
<dbReference type="InterPro" id="IPR012340">
    <property type="entry name" value="NA-bd_OB-fold"/>
</dbReference>
<evidence type="ECO:0000256" key="1">
    <source>
        <dbReference type="ARBA" id="ARBA00022763"/>
    </source>
</evidence>
<proteinExistence type="predicted"/>
<dbReference type="GO" id="GO:0006310">
    <property type="term" value="P:DNA recombination"/>
    <property type="evidence" value="ECO:0007669"/>
    <property type="project" value="UniProtKB-KW"/>
</dbReference>
<reference evidence="5 6" key="1">
    <citation type="journal article" date="2016" name="Nat. Commun.">
        <title>Thousands of microbial genomes shed light on interconnected biogeochemical processes in an aquifer system.</title>
        <authorList>
            <person name="Anantharaman K."/>
            <person name="Brown C.T."/>
            <person name="Hug L.A."/>
            <person name="Sharon I."/>
            <person name="Castelle C.J."/>
            <person name="Probst A.J."/>
            <person name="Thomas B.C."/>
            <person name="Singh A."/>
            <person name="Wilkins M.J."/>
            <person name="Karaoz U."/>
            <person name="Brodie E.L."/>
            <person name="Williams K.H."/>
            <person name="Hubbard S.S."/>
            <person name="Banfield J.F."/>
        </authorList>
    </citation>
    <scope>NUCLEOTIDE SEQUENCE [LARGE SCALE GENOMIC DNA]</scope>
</reference>
<dbReference type="InterPro" id="IPR037278">
    <property type="entry name" value="ARFGAP/RecO"/>
</dbReference>
<dbReference type="AlphaFoldDB" id="A0A1G2CN58"/>
<dbReference type="Gene3D" id="2.40.50.140">
    <property type="entry name" value="Nucleic acid-binding proteins"/>
    <property type="match status" value="1"/>
</dbReference>
<accession>A0A1G2CN58</accession>
<dbReference type="GO" id="GO:0006302">
    <property type="term" value="P:double-strand break repair"/>
    <property type="evidence" value="ECO:0007669"/>
    <property type="project" value="TreeGrafter"/>
</dbReference>
<dbReference type="PANTHER" id="PTHR33991:SF1">
    <property type="entry name" value="DNA REPAIR PROTEIN RECO"/>
    <property type="match status" value="1"/>
</dbReference>
<gene>
    <name evidence="5" type="ORF">A3G64_02385</name>
</gene>
<dbReference type="PANTHER" id="PTHR33991">
    <property type="entry name" value="DNA REPAIR PROTEIN RECO"/>
    <property type="match status" value="1"/>
</dbReference>
<dbReference type="STRING" id="1798653.A3G64_02385"/>
<comment type="caution">
    <text evidence="5">The sequence shown here is derived from an EMBL/GenBank/DDBJ whole genome shotgun (WGS) entry which is preliminary data.</text>
</comment>
<dbReference type="InterPro" id="IPR003717">
    <property type="entry name" value="RecO"/>
</dbReference>
<evidence type="ECO:0000259" key="4">
    <source>
        <dbReference type="Pfam" id="PF11967"/>
    </source>
</evidence>